<name>A0A2H0TYI1_9BACT</name>
<dbReference type="Proteomes" id="UP000230852">
    <property type="component" value="Unassembled WGS sequence"/>
</dbReference>
<sequence length="65" mass="7202">MNNGFNVPNTEAFKSKLPSLNLVDNKPGSLNDTLGNLDNEEPPHDEDRESPPPDRGFETQPEDLP</sequence>
<protein>
    <submittedName>
        <fullName evidence="2">Uncharacterized protein</fullName>
    </submittedName>
</protein>
<feature type="region of interest" description="Disordered" evidence="1">
    <location>
        <begin position="1"/>
        <end position="65"/>
    </location>
</feature>
<evidence type="ECO:0000313" key="2">
    <source>
        <dbReference type="EMBL" id="PIR78295.1"/>
    </source>
</evidence>
<proteinExistence type="predicted"/>
<dbReference type="EMBL" id="PFBU01000048">
    <property type="protein sequence ID" value="PIR78295.1"/>
    <property type="molecule type" value="Genomic_DNA"/>
</dbReference>
<evidence type="ECO:0000313" key="3">
    <source>
        <dbReference type="Proteomes" id="UP000230852"/>
    </source>
</evidence>
<reference evidence="3" key="1">
    <citation type="submission" date="2017-09" db="EMBL/GenBank/DDBJ databases">
        <title>Depth-based differentiation of microbial function through sediment-hosted aquifers and enrichment of novel symbionts in the deep terrestrial subsurface.</title>
        <authorList>
            <person name="Probst A.J."/>
            <person name="Ladd B."/>
            <person name="Jarett J.K."/>
            <person name="Geller-Mcgrath D.E."/>
            <person name="Sieber C.M.K."/>
            <person name="Emerson J.B."/>
            <person name="Anantharaman K."/>
            <person name="Thomas B.C."/>
            <person name="Malmstrom R."/>
            <person name="Stieglmeier M."/>
            <person name="Klingl A."/>
            <person name="Woyke T."/>
            <person name="Ryan C.M."/>
            <person name="Banfield J.F."/>
        </authorList>
    </citation>
    <scope>NUCLEOTIDE SEQUENCE [LARGE SCALE GENOMIC DNA]</scope>
</reference>
<accession>A0A2H0TYI1</accession>
<dbReference type="AlphaFoldDB" id="A0A2H0TYI1"/>
<comment type="caution">
    <text evidence="2">The sequence shown here is derived from an EMBL/GenBank/DDBJ whole genome shotgun (WGS) entry which is preliminary data.</text>
</comment>
<gene>
    <name evidence="2" type="ORF">COU28_02340</name>
</gene>
<evidence type="ECO:0000256" key="1">
    <source>
        <dbReference type="SAM" id="MobiDB-lite"/>
    </source>
</evidence>
<feature type="compositionally biased region" description="Basic and acidic residues" evidence="1">
    <location>
        <begin position="41"/>
        <end position="57"/>
    </location>
</feature>
<organism evidence="2 3">
    <name type="scientific">Candidatus Magasanikbacteria bacterium CG10_big_fil_rev_8_21_14_0_10_36_16</name>
    <dbReference type="NCBI Taxonomy" id="1974645"/>
    <lineage>
        <taxon>Bacteria</taxon>
        <taxon>Candidatus Magasanikiibacteriota</taxon>
    </lineage>
</organism>